<dbReference type="AlphaFoldDB" id="D3EN13"/>
<name>D3EN13_ATETH</name>
<evidence type="ECO:0000313" key="3">
    <source>
        <dbReference type="Proteomes" id="UP000001405"/>
    </source>
</evidence>
<dbReference type="PANTHER" id="PTHR34504">
    <property type="entry name" value="ANTITOXIN HICB"/>
    <property type="match status" value="1"/>
</dbReference>
<dbReference type="SUPFAM" id="SSF143100">
    <property type="entry name" value="TTHA1013/TTHA0281-like"/>
    <property type="match status" value="1"/>
</dbReference>
<accession>D3EN13</accession>
<dbReference type="InterPro" id="IPR035069">
    <property type="entry name" value="TTHA1013/TTHA0281-like"/>
</dbReference>
<dbReference type="PATRIC" id="fig|713887.8.peg.102"/>
<evidence type="ECO:0000259" key="1">
    <source>
        <dbReference type="Pfam" id="PF15919"/>
    </source>
</evidence>
<sequence length="89" mass="10235">MSTRKYINIRVMELRERGSFMRYAVVIEKGKYYYGAYVPDLPECSAVGKTVEETRELIYNSISNHLGGLEEEGNSFPSPKTICEYVEIN</sequence>
<dbReference type="InterPro" id="IPR051404">
    <property type="entry name" value="TA_system_antitoxin"/>
</dbReference>
<dbReference type="Proteomes" id="UP000001405">
    <property type="component" value="Chromosome"/>
</dbReference>
<dbReference type="HOGENOM" id="CLU_114047_2_2_3"/>
<dbReference type="EMBL" id="CP001842">
    <property type="protein sequence ID" value="ADB94863.1"/>
    <property type="molecule type" value="Genomic_DNA"/>
</dbReference>
<dbReference type="KEGG" id="cyu:UCYN_01100"/>
<dbReference type="PANTHER" id="PTHR34504:SF2">
    <property type="entry name" value="UPF0150 PROTEIN SSL0259"/>
    <property type="match status" value="1"/>
</dbReference>
<proteinExistence type="predicted"/>
<evidence type="ECO:0000313" key="2">
    <source>
        <dbReference type="EMBL" id="ADB94863.1"/>
    </source>
</evidence>
<organism evidence="3">
    <name type="scientific">Atelocyanobacterium thalassa (isolate ALOHA)</name>
    <dbReference type="NCBI Taxonomy" id="1453429"/>
    <lineage>
        <taxon>Bacteria</taxon>
        <taxon>Bacillati</taxon>
        <taxon>Cyanobacteriota</taxon>
        <taxon>Cyanophyceae</taxon>
        <taxon>Oscillatoriophycideae</taxon>
        <taxon>Chroococcales</taxon>
        <taxon>Aphanothecaceae</taxon>
        <taxon>Candidatus Atelocyanobacterium</taxon>
        <taxon>Candidatus Atelocyanobacterium thalassae</taxon>
    </lineage>
</organism>
<keyword evidence="3" id="KW-1185">Reference proteome</keyword>
<reference evidence="2 3" key="1">
    <citation type="journal article" date="2010" name="Nature">
        <title>Metabolic streamlining in an open-ocean nitrogen-fixing cyanobacterium.</title>
        <authorList>
            <person name="Tripp H.J."/>
            <person name="Bench S.R."/>
            <person name="Turk K.A."/>
            <person name="Foster R.A."/>
            <person name="Desany B.A."/>
            <person name="Niazi F."/>
            <person name="Affourtit J.P."/>
            <person name="Zehr J.P."/>
        </authorList>
    </citation>
    <scope>NUCLEOTIDE SEQUENCE [LARGE SCALE GENOMIC DNA]</scope>
    <source>
        <strain evidence="3">ALOHA</strain>
    </source>
</reference>
<dbReference type="STRING" id="1453429.UCYN_01100"/>
<dbReference type="Pfam" id="PF15919">
    <property type="entry name" value="HicB_lk_antitox"/>
    <property type="match status" value="1"/>
</dbReference>
<feature type="domain" description="HicB-like antitoxin of toxin-antitoxin system" evidence="1">
    <location>
        <begin position="23"/>
        <end position="86"/>
    </location>
</feature>
<protein>
    <submittedName>
        <fullName evidence="2">Uncharacterized conserved protein</fullName>
    </submittedName>
</protein>
<dbReference type="InterPro" id="IPR031807">
    <property type="entry name" value="HicB-like"/>
</dbReference>
<dbReference type="Gene3D" id="3.30.160.250">
    <property type="match status" value="1"/>
</dbReference>
<gene>
    <name evidence="2" type="ordered locus">UCYN_01100</name>
</gene>
<dbReference type="RefSeq" id="WP_012953528.1">
    <property type="nucleotide sequence ID" value="NC_013771.1"/>
</dbReference>